<dbReference type="EMBL" id="VFYP01000001">
    <property type="protein sequence ID" value="TPP11104.1"/>
    <property type="molecule type" value="Genomic_DNA"/>
</dbReference>
<comment type="caution">
    <text evidence="7">The sequence shown here is derived from an EMBL/GenBank/DDBJ whole genome shotgun (WGS) entry which is preliminary data.</text>
</comment>
<evidence type="ECO:0000256" key="5">
    <source>
        <dbReference type="ARBA" id="ARBA00023136"/>
    </source>
</evidence>
<dbReference type="GO" id="GO:0022857">
    <property type="term" value="F:transmembrane transporter activity"/>
    <property type="evidence" value="ECO:0007669"/>
    <property type="project" value="InterPro"/>
</dbReference>
<evidence type="ECO:0000256" key="6">
    <source>
        <dbReference type="SAM" id="Phobius"/>
    </source>
</evidence>
<keyword evidence="5 6" id="KW-0472">Membrane</keyword>
<evidence type="ECO:0000256" key="2">
    <source>
        <dbReference type="ARBA" id="ARBA00022475"/>
    </source>
</evidence>
<evidence type="ECO:0000313" key="8">
    <source>
        <dbReference type="Proteomes" id="UP000316429"/>
    </source>
</evidence>
<protein>
    <submittedName>
        <fullName evidence="7">ABC transporter permease</fullName>
    </submittedName>
</protein>
<feature type="transmembrane region" description="Helical" evidence="6">
    <location>
        <begin position="275"/>
        <end position="291"/>
    </location>
</feature>
<keyword evidence="4 6" id="KW-1133">Transmembrane helix</keyword>
<organism evidence="7 8">
    <name type="scientific">Rhizobium glycinendophyticum</name>
    <dbReference type="NCBI Taxonomy" id="2589807"/>
    <lineage>
        <taxon>Bacteria</taxon>
        <taxon>Pseudomonadati</taxon>
        <taxon>Pseudomonadota</taxon>
        <taxon>Alphaproteobacteria</taxon>
        <taxon>Hyphomicrobiales</taxon>
        <taxon>Rhizobiaceae</taxon>
        <taxon>Rhizobium/Agrobacterium group</taxon>
        <taxon>Rhizobium</taxon>
    </lineage>
</organism>
<dbReference type="OrthoDB" id="9809785at2"/>
<dbReference type="Proteomes" id="UP000316429">
    <property type="component" value="Unassembled WGS sequence"/>
</dbReference>
<evidence type="ECO:0000256" key="4">
    <source>
        <dbReference type="ARBA" id="ARBA00022989"/>
    </source>
</evidence>
<dbReference type="PANTHER" id="PTHR47089:SF1">
    <property type="entry name" value="GUANOSINE ABC TRANSPORTER PERMEASE PROTEIN NUPP"/>
    <property type="match status" value="1"/>
</dbReference>
<feature type="transmembrane region" description="Helical" evidence="6">
    <location>
        <begin position="245"/>
        <end position="263"/>
    </location>
</feature>
<comment type="subcellular location">
    <subcellularLocation>
        <location evidence="1">Cell membrane</location>
        <topology evidence="1">Multi-pass membrane protein</topology>
    </subcellularLocation>
</comment>
<feature type="transmembrane region" description="Helical" evidence="6">
    <location>
        <begin position="58"/>
        <end position="80"/>
    </location>
</feature>
<keyword evidence="2" id="KW-1003">Cell membrane</keyword>
<feature type="transmembrane region" description="Helical" evidence="6">
    <location>
        <begin position="92"/>
        <end position="109"/>
    </location>
</feature>
<feature type="transmembrane region" description="Helical" evidence="6">
    <location>
        <begin position="198"/>
        <end position="216"/>
    </location>
</feature>
<dbReference type="PANTHER" id="PTHR47089">
    <property type="entry name" value="ABC TRANSPORTER, PERMEASE PROTEIN"/>
    <property type="match status" value="1"/>
</dbReference>
<evidence type="ECO:0000256" key="3">
    <source>
        <dbReference type="ARBA" id="ARBA00022692"/>
    </source>
</evidence>
<feature type="transmembrane region" description="Helical" evidence="6">
    <location>
        <begin position="298"/>
        <end position="322"/>
    </location>
</feature>
<proteinExistence type="predicted"/>
<keyword evidence="8" id="KW-1185">Reference proteome</keyword>
<dbReference type="CDD" id="cd06580">
    <property type="entry name" value="TM_PBP1_transp_TpRbsC_like"/>
    <property type="match status" value="1"/>
</dbReference>
<feature type="transmembrane region" description="Helical" evidence="6">
    <location>
        <begin position="12"/>
        <end position="38"/>
    </location>
</feature>
<name>A0A504U7P6_9HYPH</name>
<dbReference type="InterPro" id="IPR001851">
    <property type="entry name" value="ABC_transp_permease"/>
</dbReference>
<evidence type="ECO:0000313" key="7">
    <source>
        <dbReference type="EMBL" id="TPP11104.1"/>
    </source>
</evidence>
<dbReference type="GO" id="GO:0005886">
    <property type="term" value="C:plasma membrane"/>
    <property type="evidence" value="ECO:0007669"/>
    <property type="project" value="UniProtKB-SubCell"/>
</dbReference>
<feature type="transmembrane region" description="Helical" evidence="6">
    <location>
        <begin position="328"/>
        <end position="346"/>
    </location>
</feature>
<reference evidence="7 8" key="1">
    <citation type="submission" date="2019-06" db="EMBL/GenBank/DDBJ databases">
        <title>Rhizobium sp. CL12 isolated from roots of soybean.</title>
        <authorList>
            <person name="Wang C."/>
        </authorList>
    </citation>
    <scope>NUCLEOTIDE SEQUENCE [LARGE SCALE GENOMIC DNA]</scope>
    <source>
        <strain evidence="7 8">CL12</strain>
    </source>
</reference>
<dbReference type="Pfam" id="PF02653">
    <property type="entry name" value="BPD_transp_2"/>
    <property type="match status" value="1"/>
</dbReference>
<gene>
    <name evidence="7" type="ORF">FJQ55_09850</name>
</gene>
<feature type="transmembrane region" description="Helical" evidence="6">
    <location>
        <begin position="115"/>
        <end position="138"/>
    </location>
</feature>
<accession>A0A504U7P6</accession>
<feature type="transmembrane region" description="Helical" evidence="6">
    <location>
        <begin position="150"/>
        <end position="169"/>
    </location>
</feature>
<evidence type="ECO:0000256" key="1">
    <source>
        <dbReference type="ARBA" id="ARBA00004651"/>
    </source>
</evidence>
<dbReference type="AlphaFoldDB" id="A0A504U7P6"/>
<sequence>MRIELERRARQSAVFAFVSPLLALALTVLFGGIMFALLGKDPVSALYSFFIEPLLEVWSLHELAIKAAPLILIGVGLSVCYRSNNWNIGAEGQFTVGAIVGSIVPIIFYDWHSPLLLPIMMVMGAIGGAAYAAIPALLKTRFNTNEILTSLMLVYIAQLFLDWLTRGIWKDPAGYNFPQSRSFVTEAVLPEVLASGRAHYGIVFAILAAIAVWFMMRYTLKGFQVNVLGQSERAGRFAGFSGRKMVWFSMMFSGALAGLAGIAEVSGSIGHLQPAISPGYGFTAIIVAFLGRLNPLGIIASGFVLALTYLGGEGAQLSIGVSDKVTRVFQGLLLFFVLSCDTLILYKVRIVFDRVRSAPTKAAS</sequence>
<keyword evidence="3 6" id="KW-0812">Transmembrane</keyword>
<dbReference type="RefSeq" id="WP_140827562.1">
    <property type="nucleotide sequence ID" value="NZ_VFYP01000001.1"/>
</dbReference>